<dbReference type="Proteomes" id="UP000315891">
    <property type="component" value="Chromosome"/>
</dbReference>
<accession>A0A516V6U3</accession>
<reference evidence="2 3" key="1">
    <citation type="submission" date="2019-07" db="EMBL/GenBank/DDBJ databases">
        <title>Lysobacter weifangensis sp. nov., isolated from bensulfuron-methyl contaminated farmland soil.</title>
        <authorList>
            <person name="Zhao H."/>
        </authorList>
    </citation>
    <scope>NUCLEOTIDE SEQUENCE [LARGE SCALE GENOMIC DNA]</scope>
    <source>
        <strain evidence="2 3">CC-Bw-6</strain>
    </source>
</reference>
<feature type="chain" id="PRO_5021772789" evidence="1">
    <location>
        <begin position="24"/>
        <end position="295"/>
    </location>
</feature>
<dbReference type="EMBL" id="CP041742">
    <property type="protein sequence ID" value="QDQ74221.1"/>
    <property type="molecule type" value="Genomic_DNA"/>
</dbReference>
<protein>
    <submittedName>
        <fullName evidence="2">Protein tonB</fullName>
    </submittedName>
</protein>
<keyword evidence="1" id="KW-0732">Signal</keyword>
<gene>
    <name evidence="2" type="ORF">FNZ56_10175</name>
</gene>
<organism evidence="2 3">
    <name type="scientific">Pseudoluteimonas lycopersici</name>
    <dbReference type="NCBI Taxonomy" id="1324796"/>
    <lineage>
        <taxon>Bacteria</taxon>
        <taxon>Pseudomonadati</taxon>
        <taxon>Pseudomonadota</taxon>
        <taxon>Gammaproteobacteria</taxon>
        <taxon>Lysobacterales</taxon>
        <taxon>Lysobacteraceae</taxon>
        <taxon>Pseudoluteimonas</taxon>
    </lineage>
</organism>
<evidence type="ECO:0000313" key="3">
    <source>
        <dbReference type="Proteomes" id="UP000315891"/>
    </source>
</evidence>
<dbReference type="OrthoDB" id="5982524at2"/>
<keyword evidence="3" id="KW-1185">Reference proteome</keyword>
<feature type="signal peptide" evidence="1">
    <location>
        <begin position="1"/>
        <end position="23"/>
    </location>
</feature>
<evidence type="ECO:0000313" key="2">
    <source>
        <dbReference type="EMBL" id="QDQ74221.1"/>
    </source>
</evidence>
<evidence type="ECO:0000256" key="1">
    <source>
        <dbReference type="SAM" id="SignalP"/>
    </source>
</evidence>
<sequence>MKGWGIRAALLLALLALGFAADAADQERLLRMSEMSMLVKGTIDMRPDGSVESYALDDSGKLSPAVAGMVGMQVSQWRFEPTLVDGKPVRARTKMQLRIVAKPADTQNFDVHIQSAYFWGDSEGEDERISVRKKTSRGPMVSALMSTGLDAADLYLALKIGPDGKVEDAIVEQVNLPTLYSDGDMARLRRLLSQPTLKVVRQWTFNVPTKGERAGQPYWSGFLPVTFRLSDQNGSPAEAGYGEWRAYIPGPCTPIPWRTLDKGGDNSHCGNDAAPEGVLSLDNSGPKLLTPLMQG</sequence>
<name>A0A516V6U3_9GAMM</name>
<dbReference type="RefSeq" id="WP_143879730.1">
    <property type="nucleotide sequence ID" value="NZ_BAABLZ010000001.1"/>
</dbReference>
<dbReference type="AlphaFoldDB" id="A0A516V6U3"/>
<proteinExistence type="predicted"/>